<feature type="region of interest" description="Disordered" evidence="1">
    <location>
        <begin position="250"/>
        <end position="271"/>
    </location>
</feature>
<gene>
    <name evidence="2" type="ORF">EVAR_20935_1</name>
</gene>
<dbReference type="STRING" id="151549.A0A4C1UWX0"/>
<dbReference type="GO" id="GO:0003964">
    <property type="term" value="F:RNA-directed DNA polymerase activity"/>
    <property type="evidence" value="ECO:0007669"/>
    <property type="project" value="UniProtKB-KW"/>
</dbReference>
<dbReference type="PANTHER" id="PTHR19446">
    <property type="entry name" value="REVERSE TRANSCRIPTASES"/>
    <property type="match status" value="1"/>
</dbReference>
<keyword evidence="2" id="KW-0548">Nucleotidyltransferase</keyword>
<feature type="region of interest" description="Disordered" evidence="1">
    <location>
        <begin position="34"/>
        <end position="53"/>
    </location>
</feature>
<accession>A0A4C1UWX0</accession>
<evidence type="ECO:0000256" key="1">
    <source>
        <dbReference type="SAM" id="MobiDB-lite"/>
    </source>
</evidence>
<protein>
    <submittedName>
        <fullName evidence="2">Probable RNA-directed DNA polymerase from transposon X-element</fullName>
    </submittedName>
</protein>
<keyword evidence="2" id="KW-0808">Transferase</keyword>
<dbReference type="OrthoDB" id="412981at2759"/>
<dbReference type="EMBL" id="BGZK01000233">
    <property type="protein sequence ID" value="GBP30482.1"/>
    <property type="molecule type" value="Genomic_DNA"/>
</dbReference>
<organism evidence="2 3">
    <name type="scientific">Eumeta variegata</name>
    <name type="common">Bagworm moth</name>
    <name type="synonym">Eumeta japonica</name>
    <dbReference type="NCBI Taxonomy" id="151549"/>
    <lineage>
        <taxon>Eukaryota</taxon>
        <taxon>Metazoa</taxon>
        <taxon>Ecdysozoa</taxon>
        <taxon>Arthropoda</taxon>
        <taxon>Hexapoda</taxon>
        <taxon>Insecta</taxon>
        <taxon>Pterygota</taxon>
        <taxon>Neoptera</taxon>
        <taxon>Endopterygota</taxon>
        <taxon>Lepidoptera</taxon>
        <taxon>Glossata</taxon>
        <taxon>Ditrysia</taxon>
        <taxon>Tineoidea</taxon>
        <taxon>Psychidae</taxon>
        <taxon>Oiketicinae</taxon>
        <taxon>Eumeta</taxon>
    </lineage>
</organism>
<keyword evidence="2" id="KW-0695">RNA-directed DNA polymerase</keyword>
<dbReference type="AlphaFoldDB" id="A0A4C1UWX0"/>
<comment type="caution">
    <text evidence="2">The sequence shown here is derived from an EMBL/GenBank/DDBJ whole genome shotgun (WGS) entry which is preliminary data.</text>
</comment>
<reference evidence="2 3" key="1">
    <citation type="journal article" date="2019" name="Commun. Biol.">
        <title>The bagworm genome reveals a unique fibroin gene that provides high tensile strength.</title>
        <authorList>
            <person name="Kono N."/>
            <person name="Nakamura H."/>
            <person name="Ohtoshi R."/>
            <person name="Tomita M."/>
            <person name="Numata K."/>
            <person name="Arakawa K."/>
        </authorList>
    </citation>
    <scope>NUCLEOTIDE SEQUENCE [LARGE SCALE GENOMIC DNA]</scope>
</reference>
<feature type="compositionally biased region" description="Low complexity" evidence="1">
    <location>
        <begin position="34"/>
        <end position="44"/>
    </location>
</feature>
<sequence length="271" mass="29966">MRVRAARHTAGRLPAACAASRGRASTVFRRSAARLRPPAGRARSTPGGWDRHDAIGLPHTVAVGRNTHREVDLSRNISEAVKDFRGTTWEATIVRAGESVRDLNQLCRQLTKAAAPKCPVTDRSRVRRYDVKARAEVIAEHLAGQFIPNPPATTPKMQKYYTQVENRVEEFLVTASPPLPGDLFITPAALHRIVMRLPKKKAPGPDGISMVALRHASKRAIVGMNRVFNGTLRTGHFSEERKREKIITIPKAGKDPRKPAYHPAIPRGKDV</sequence>
<name>A0A4C1UWX0_EUMVA</name>
<evidence type="ECO:0000313" key="3">
    <source>
        <dbReference type="Proteomes" id="UP000299102"/>
    </source>
</evidence>
<keyword evidence="3" id="KW-1185">Reference proteome</keyword>
<dbReference type="Proteomes" id="UP000299102">
    <property type="component" value="Unassembled WGS sequence"/>
</dbReference>
<evidence type="ECO:0000313" key="2">
    <source>
        <dbReference type="EMBL" id="GBP30482.1"/>
    </source>
</evidence>
<proteinExistence type="predicted"/>